<dbReference type="Pfam" id="PF09349">
    <property type="entry name" value="OHCU_decarbox"/>
    <property type="match status" value="1"/>
</dbReference>
<organism evidence="9 10">
    <name type="scientific">Isoptericola halotolerans</name>
    <dbReference type="NCBI Taxonomy" id="300560"/>
    <lineage>
        <taxon>Bacteria</taxon>
        <taxon>Bacillati</taxon>
        <taxon>Actinomycetota</taxon>
        <taxon>Actinomycetes</taxon>
        <taxon>Micrococcales</taxon>
        <taxon>Promicromonosporaceae</taxon>
        <taxon>Isoptericola</taxon>
    </lineage>
</organism>
<dbReference type="InterPro" id="IPR036778">
    <property type="entry name" value="OHCU_decarboxylase_sf"/>
</dbReference>
<dbReference type="EMBL" id="PVTX01000004">
    <property type="protein sequence ID" value="PRZ07636.1"/>
    <property type="molecule type" value="Genomic_DNA"/>
</dbReference>
<evidence type="ECO:0000256" key="7">
    <source>
        <dbReference type="SAM" id="MobiDB-lite"/>
    </source>
</evidence>
<evidence type="ECO:0000256" key="3">
    <source>
        <dbReference type="ARBA" id="ARBA00012257"/>
    </source>
</evidence>
<dbReference type="NCBIfam" id="NF010372">
    <property type="entry name" value="PRK13798.1"/>
    <property type="match status" value="1"/>
</dbReference>
<dbReference type="PANTHER" id="PTHR43466:SF1">
    <property type="entry name" value="2-OXO-4-HYDROXY-4-CARBOXY-5-UREIDOIMIDAZOLINE DECARBOXYLASE-RELATED"/>
    <property type="match status" value="1"/>
</dbReference>
<evidence type="ECO:0000256" key="1">
    <source>
        <dbReference type="ARBA" id="ARBA00001163"/>
    </source>
</evidence>
<evidence type="ECO:0000256" key="6">
    <source>
        <dbReference type="ARBA" id="ARBA00023239"/>
    </source>
</evidence>
<dbReference type="PANTHER" id="PTHR43466">
    <property type="entry name" value="2-OXO-4-HYDROXY-4-CARBOXY-5-UREIDOIMIDAZOLINE DECARBOXYLASE-RELATED"/>
    <property type="match status" value="1"/>
</dbReference>
<evidence type="ECO:0000313" key="10">
    <source>
        <dbReference type="Proteomes" id="UP000239895"/>
    </source>
</evidence>
<keyword evidence="5" id="KW-0210">Decarboxylase</keyword>
<dbReference type="InterPro" id="IPR017595">
    <property type="entry name" value="OHCU_decarboxylase-2"/>
</dbReference>
<comment type="pathway">
    <text evidence="2">Purine metabolism; urate degradation; (S)-allantoin from urate: step 3/3.</text>
</comment>
<evidence type="ECO:0000313" key="9">
    <source>
        <dbReference type="EMBL" id="PRZ07636.1"/>
    </source>
</evidence>
<feature type="domain" description="Oxo-4-hydroxy-4-carboxy-5-ureidoimidazoline decarboxylase" evidence="8">
    <location>
        <begin position="10"/>
        <end position="160"/>
    </location>
</feature>
<sequence>MHIDEFDHLTATAARSDVAVWAAVPTWVDAVVAGRPYGSVRALAAHAEELAARWGRTELDAALAHHPRIGEKPAGTGAEAAASRREQASMAHAGTDVESRMAAGNRAYEKRFGRVFLVRAAGRTPAEMLAELTRRLENDEPTEVAEACDQLAQIALLRLRATVSDTPEASEEHP</sequence>
<dbReference type="NCBIfam" id="TIGR03180">
    <property type="entry name" value="UraD_2"/>
    <property type="match status" value="1"/>
</dbReference>
<gene>
    <name evidence="9" type="ORF">BCL65_10478</name>
</gene>
<dbReference type="SUPFAM" id="SSF158694">
    <property type="entry name" value="UraD-Like"/>
    <property type="match status" value="1"/>
</dbReference>
<accession>A0ABX5EFU3</accession>
<evidence type="ECO:0000259" key="8">
    <source>
        <dbReference type="Pfam" id="PF09349"/>
    </source>
</evidence>
<keyword evidence="4" id="KW-0659">Purine metabolism</keyword>
<dbReference type="Gene3D" id="1.10.3330.10">
    <property type="entry name" value="Oxo-4-hydroxy-4-carboxy-5-ureidoimidazoline decarboxylase"/>
    <property type="match status" value="1"/>
</dbReference>
<protein>
    <recommendedName>
        <fullName evidence="3">2-oxo-4-hydroxy-4-carboxy-5-ureidoimidazoline decarboxylase</fullName>
        <ecNumber evidence="3">4.1.1.97</ecNumber>
    </recommendedName>
</protein>
<keyword evidence="6" id="KW-0456">Lyase</keyword>
<proteinExistence type="predicted"/>
<evidence type="ECO:0000256" key="4">
    <source>
        <dbReference type="ARBA" id="ARBA00022631"/>
    </source>
</evidence>
<dbReference type="EC" id="4.1.1.97" evidence="3"/>
<reference evidence="9 10" key="1">
    <citation type="submission" date="2018-03" db="EMBL/GenBank/DDBJ databases">
        <title>Comparative analysis of microorganisms from saline springs in Andes Mountain Range, Colombia.</title>
        <authorList>
            <person name="Rubin E."/>
        </authorList>
    </citation>
    <scope>NUCLEOTIDE SEQUENCE [LARGE SCALE GENOMIC DNA]</scope>
    <source>
        <strain evidence="9 10">CG 23</strain>
    </source>
</reference>
<evidence type="ECO:0000256" key="2">
    <source>
        <dbReference type="ARBA" id="ARBA00004754"/>
    </source>
</evidence>
<name>A0ABX5EFU3_9MICO</name>
<dbReference type="Proteomes" id="UP000239895">
    <property type="component" value="Unassembled WGS sequence"/>
</dbReference>
<evidence type="ECO:0000256" key="5">
    <source>
        <dbReference type="ARBA" id="ARBA00022793"/>
    </source>
</evidence>
<comment type="catalytic activity">
    <reaction evidence="1">
        <text>5-hydroxy-2-oxo-4-ureido-2,5-dihydro-1H-imidazole-5-carboxylate + H(+) = (S)-allantoin + CO2</text>
        <dbReference type="Rhea" id="RHEA:26301"/>
        <dbReference type="ChEBI" id="CHEBI:15378"/>
        <dbReference type="ChEBI" id="CHEBI:15678"/>
        <dbReference type="ChEBI" id="CHEBI:16526"/>
        <dbReference type="ChEBI" id="CHEBI:58639"/>
        <dbReference type="EC" id="4.1.1.97"/>
    </reaction>
</comment>
<feature type="region of interest" description="Disordered" evidence="7">
    <location>
        <begin position="68"/>
        <end position="98"/>
    </location>
</feature>
<comment type="caution">
    <text evidence="9">The sequence shown here is derived from an EMBL/GenBank/DDBJ whole genome shotgun (WGS) entry which is preliminary data.</text>
</comment>
<dbReference type="RefSeq" id="WP_243400869.1">
    <property type="nucleotide sequence ID" value="NZ_PVTX01000004.1"/>
</dbReference>
<dbReference type="InterPro" id="IPR018020">
    <property type="entry name" value="OHCU_decarboxylase"/>
</dbReference>
<keyword evidence="10" id="KW-1185">Reference proteome</keyword>